<protein>
    <recommendedName>
        <fullName evidence="4">Poly A polymerase head domain-containing protein</fullName>
    </recommendedName>
</protein>
<dbReference type="EMBL" id="HBGW01009167">
    <property type="protein sequence ID" value="CAD9507098.1"/>
    <property type="molecule type" value="Transcribed_RNA"/>
</dbReference>
<accession>A0A6V0FH82</accession>
<feature type="chain" id="PRO_5030160656" description="Poly A polymerase head domain-containing protein" evidence="2">
    <location>
        <begin position="23"/>
        <end position="454"/>
    </location>
</feature>
<organism evidence="3">
    <name type="scientific">Zooxanthella nutricula</name>
    <dbReference type="NCBI Taxonomy" id="1333877"/>
    <lineage>
        <taxon>Eukaryota</taxon>
        <taxon>Sar</taxon>
        <taxon>Alveolata</taxon>
        <taxon>Dinophyceae</taxon>
        <taxon>Peridiniales</taxon>
        <taxon>Peridiniales incertae sedis</taxon>
        <taxon>Zooxanthella</taxon>
    </lineage>
</organism>
<keyword evidence="2" id="KW-0732">Signal</keyword>
<feature type="region of interest" description="Disordered" evidence="1">
    <location>
        <begin position="23"/>
        <end position="73"/>
    </location>
</feature>
<evidence type="ECO:0000256" key="2">
    <source>
        <dbReference type="SAM" id="SignalP"/>
    </source>
</evidence>
<gene>
    <name evidence="3" type="ORF">BRAN1462_LOCUS5886</name>
</gene>
<dbReference type="AlphaFoldDB" id="A0A6V0FH82"/>
<dbReference type="SUPFAM" id="SSF81301">
    <property type="entry name" value="Nucleotidyltransferase"/>
    <property type="match status" value="1"/>
</dbReference>
<dbReference type="Gene3D" id="3.30.460.10">
    <property type="entry name" value="Beta Polymerase, domain 2"/>
    <property type="match status" value="1"/>
</dbReference>
<evidence type="ECO:0000256" key="1">
    <source>
        <dbReference type="SAM" id="MobiDB-lite"/>
    </source>
</evidence>
<reference evidence="3" key="1">
    <citation type="submission" date="2021-01" db="EMBL/GenBank/DDBJ databases">
        <authorList>
            <person name="Corre E."/>
            <person name="Pelletier E."/>
            <person name="Niang G."/>
            <person name="Scheremetjew M."/>
            <person name="Finn R."/>
            <person name="Kale V."/>
            <person name="Holt S."/>
            <person name="Cochrane G."/>
            <person name="Meng A."/>
            <person name="Brown T."/>
            <person name="Cohen L."/>
        </authorList>
    </citation>
    <scope>NUCLEOTIDE SEQUENCE</scope>
    <source>
        <strain evidence="3">RCC3387</strain>
    </source>
</reference>
<feature type="compositionally biased region" description="Basic and acidic residues" evidence="1">
    <location>
        <begin position="34"/>
        <end position="56"/>
    </location>
</feature>
<sequence length="454" mass="51150">MRLGVLVRCLLAAAALADPALARSDNPTGTLEFDAEKPNDHHDPTPDAAQKHESPRLRKQASSFSPNQGVKAGPAPDAWEYEKRYFLRLPAVEAAWHKTVKYTKFERGDDIVKSVDDVKRGHVPGLNGITFGEVFRVFEQGGCPIWLQGGVVRDILAGDRPKDVDVAPLCEMDQVRQIISRARWQSSLPEPESPSTHWEVGDKSDPRCLEGFSLEVYFTDISKADTSVSMLLWSVGQDRLIDPSGNGKDDAERKLLRPALPAGRGSWMDWYTGGNRRLLRYWRMRMRPHWWPFDECFRAFMLSRLLAQDLERSKTPELTHFVHESLAKHGEDKVAWVKKLRRSLTVEATRVAKAKEICPWQPGRQAALDVDQVVRSVFSVLVDTCSLSGIQDVLLRDVFHDEKEVPRGGPVLMWLHMFGPEWQGPRAGKTPPEALRLFMVGDNCRAISEALSTG</sequence>
<proteinExistence type="predicted"/>
<evidence type="ECO:0000313" key="3">
    <source>
        <dbReference type="EMBL" id="CAD9507098.1"/>
    </source>
</evidence>
<evidence type="ECO:0008006" key="4">
    <source>
        <dbReference type="Google" id="ProtNLM"/>
    </source>
</evidence>
<feature type="signal peptide" evidence="2">
    <location>
        <begin position="1"/>
        <end position="22"/>
    </location>
</feature>
<dbReference type="InterPro" id="IPR043519">
    <property type="entry name" value="NT_sf"/>
</dbReference>
<name>A0A6V0FH82_9DINO</name>